<comment type="caution">
    <text evidence="2">The sequence shown here is derived from an EMBL/GenBank/DDBJ whole genome shotgun (WGS) entry which is preliminary data.</text>
</comment>
<dbReference type="Pfam" id="PF10123">
    <property type="entry name" value="Mu-like_Pro"/>
    <property type="match status" value="1"/>
</dbReference>
<sequence length="415" mass="45136">MAKGFHNLVKIKADSTGQAPKTIELLRAGEWHTPWHGDFEITKQDLQQFAANVQAGVGLVADDPKVPLNYGHASYDKAAGWISHVYVSDDGEALLGDPEWTPAAVEAIKGGEWKYISPEFNPRDWPWEDPEEEYHFVNNVLTGAALTNIPLFKKLKPITASRIKPEKAIRASAAGDGDKHNQGEPMDLKEIRAKQVADLTEEEKTFLSENKADLTAEELKTFGLEEADDEAANADAAKEADDKEAAEQAEADAKAAAEQAEKDKIEASRNGGVSITADRLAKLEADAQAGREARQQLDQRDAEEIVDRSIKAGQIKSGDKTRWTNQLLASRGDDRKNLEELLAGLPKNEIDGKEIGDQGAAVTASASAELHAQATAAIKASADKGSVLPYSQARKEILAADAELKQRIKDEEEDK</sequence>
<organism evidence="2 3">
    <name type="scientific">Rhodococcus erythropolis</name>
    <name type="common">Arthrobacter picolinophilus</name>
    <dbReference type="NCBI Taxonomy" id="1833"/>
    <lineage>
        <taxon>Bacteria</taxon>
        <taxon>Bacillati</taxon>
        <taxon>Actinomycetota</taxon>
        <taxon>Actinomycetes</taxon>
        <taxon>Mycobacteriales</taxon>
        <taxon>Nocardiaceae</taxon>
        <taxon>Rhodococcus</taxon>
        <taxon>Rhodococcus erythropolis group</taxon>
    </lineage>
</organism>
<reference evidence="2 3" key="1">
    <citation type="journal article" date="2017" name="Poromechanics V (2013)">
        <title>Genomic Characterization of the Arsenic-Tolerant Actinobacterium, &lt;i&gt;Rhodococcus erythropolis&lt;/i&gt; S43.</title>
        <authorList>
            <person name="Retamal-Morales G."/>
            <person name="Mehnert M."/>
            <person name="Schwabe R."/>
            <person name="Tischler D."/>
            <person name="Schloemann M."/>
            <person name="Levican G.J."/>
        </authorList>
    </citation>
    <scope>NUCLEOTIDE SEQUENCE [LARGE SCALE GENOMIC DNA]</scope>
    <source>
        <strain evidence="2 3">S43</strain>
    </source>
</reference>
<dbReference type="Proteomes" id="UP000325576">
    <property type="component" value="Unassembled WGS sequence"/>
</dbReference>
<evidence type="ECO:0000313" key="3">
    <source>
        <dbReference type="Proteomes" id="UP000325576"/>
    </source>
</evidence>
<name>A0A5N5EEA5_RHOER</name>
<evidence type="ECO:0000256" key="1">
    <source>
        <dbReference type="SAM" id="MobiDB-lite"/>
    </source>
</evidence>
<evidence type="ECO:0000313" key="2">
    <source>
        <dbReference type="EMBL" id="KAB2587290.1"/>
    </source>
</evidence>
<feature type="compositionally biased region" description="Basic and acidic residues" evidence="1">
    <location>
        <begin position="236"/>
        <end position="267"/>
    </location>
</feature>
<dbReference type="EMBL" id="MRBO01000021">
    <property type="protein sequence ID" value="KAB2587290.1"/>
    <property type="molecule type" value="Genomic_DNA"/>
</dbReference>
<dbReference type="InterPro" id="IPR012106">
    <property type="entry name" value="Phage_Mu_Gp1"/>
</dbReference>
<proteinExistence type="predicted"/>
<feature type="region of interest" description="Disordered" evidence="1">
    <location>
        <begin position="224"/>
        <end position="270"/>
    </location>
</feature>
<dbReference type="AlphaFoldDB" id="A0A5N5EEA5"/>
<protein>
    <submittedName>
        <fullName evidence="2">Uncharacterized protein</fullName>
    </submittedName>
</protein>
<gene>
    <name evidence="2" type="ORF">BS297_01015</name>
</gene>
<accession>A0A5N5EEA5</accession>